<protein>
    <submittedName>
        <fullName evidence="1">MFS general substrate transporter</fullName>
    </submittedName>
</protein>
<keyword evidence="2" id="KW-1185">Reference proteome</keyword>
<comment type="caution">
    <text evidence="1">The sequence shown here is derived from an EMBL/GenBank/DDBJ whole genome shotgun (WGS) entry which is preliminary data.</text>
</comment>
<dbReference type="EMBL" id="MU275903">
    <property type="protein sequence ID" value="KAI0047511.1"/>
    <property type="molecule type" value="Genomic_DNA"/>
</dbReference>
<name>A0ACB8RUR0_9AGAM</name>
<evidence type="ECO:0000313" key="1">
    <source>
        <dbReference type="EMBL" id="KAI0047511.1"/>
    </source>
</evidence>
<dbReference type="Proteomes" id="UP000814033">
    <property type="component" value="Unassembled WGS sequence"/>
</dbReference>
<organism evidence="1 2">
    <name type="scientific">Auriscalpium vulgare</name>
    <dbReference type="NCBI Taxonomy" id="40419"/>
    <lineage>
        <taxon>Eukaryota</taxon>
        <taxon>Fungi</taxon>
        <taxon>Dikarya</taxon>
        <taxon>Basidiomycota</taxon>
        <taxon>Agaricomycotina</taxon>
        <taxon>Agaricomycetes</taxon>
        <taxon>Russulales</taxon>
        <taxon>Auriscalpiaceae</taxon>
        <taxon>Auriscalpium</taxon>
    </lineage>
</organism>
<accession>A0ACB8RUR0</accession>
<proteinExistence type="predicted"/>
<reference evidence="1" key="2">
    <citation type="journal article" date="2022" name="New Phytol.">
        <title>Evolutionary transition to the ectomycorrhizal habit in the genomes of a hyperdiverse lineage of mushroom-forming fungi.</title>
        <authorList>
            <person name="Looney B."/>
            <person name="Miyauchi S."/>
            <person name="Morin E."/>
            <person name="Drula E."/>
            <person name="Courty P.E."/>
            <person name="Kohler A."/>
            <person name="Kuo A."/>
            <person name="LaButti K."/>
            <person name="Pangilinan J."/>
            <person name="Lipzen A."/>
            <person name="Riley R."/>
            <person name="Andreopoulos W."/>
            <person name="He G."/>
            <person name="Johnson J."/>
            <person name="Nolan M."/>
            <person name="Tritt A."/>
            <person name="Barry K.W."/>
            <person name="Grigoriev I.V."/>
            <person name="Nagy L.G."/>
            <person name="Hibbett D."/>
            <person name="Henrissat B."/>
            <person name="Matheny P.B."/>
            <person name="Labbe J."/>
            <person name="Martin F.M."/>
        </authorList>
    </citation>
    <scope>NUCLEOTIDE SEQUENCE</scope>
    <source>
        <strain evidence="1">FP105234-sp</strain>
    </source>
</reference>
<sequence length="438" mass="46645">MDPHANANIDASAGVGEKAVAFSSNSTTHESLPLGVLQPQIPDGGAQAWMTLIGAYLVVFSASGYINSFGVYEDFYVREYLSSHSSSSISWIGGAQTCCLFSVGIFSGYAMDVGYFRPLMLAGSILFVFCLFMISLCQPQQWYQGLGLGIAIGSIYVPSLGILAHHFKRRRSLAMGIVASASSVGGVIHPIMLNQLIHGHAGFHQGVRISAFFNLALLGVANLLMSTRLPPQGKTFAGQFALWKRFFSDVPYVVAVAGTFLMISGVFFPTFFLQLFSVLHGINKDLSFYTIAVLNASSAFGRVVPTIFADRVGVFKLIVPCTLMCGVIVFAMIGVTDAVGAYMIAIFYGFFSGATISLAGPMFANLSTDVSEIGARIGVAYGISGLGSLLGPPVTGVLLTSRNIWIRPIIFSGVVMCAGAAGLAIAGLLYARVERHRR</sequence>
<gene>
    <name evidence="1" type="ORF">FA95DRAFT_1606019</name>
</gene>
<reference evidence="1" key="1">
    <citation type="submission" date="2021-02" db="EMBL/GenBank/DDBJ databases">
        <authorList>
            <consortium name="DOE Joint Genome Institute"/>
            <person name="Ahrendt S."/>
            <person name="Looney B.P."/>
            <person name="Miyauchi S."/>
            <person name="Morin E."/>
            <person name="Drula E."/>
            <person name="Courty P.E."/>
            <person name="Chicoki N."/>
            <person name="Fauchery L."/>
            <person name="Kohler A."/>
            <person name="Kuo A."/>
            <person name="Labutti K."/>
            <person name="Pangilinan J."/>
            <person name="Lipzen A."/>
            <person name="Riley R."/>
            <person name="Andreopoulos W."/>
            <person name="He G."/>
            <person name="Johnson J."/>
            <person name="Barry K.W."/>
            <person name="Grigoriev I.V."/>
            <person name="Nagy L."/>
            <person name="Hibbett D."/>
            <person name="Henrissat B."/>
            <person name="Matheny P.B."/>
            <person name="Labbe J."/>
            <person name="Martin F."/>
        </authorList>
    </citation>
    <scope>NUCLEOTIDE SEQUENCE</scope>
    <source>
        <strain evidence="1">FP105234-sp</strain>
    </source>
</reference>
<evidence type="ECO:0000313" key="2">
    <source>
        <dbReference type="Proteomes" id="UP000814033"/>
    </source>
</evidence>